<gene>
    <name evidence="1" type="ORF">CIG1485E_a0088</name>
</gene>
<dbReference type="EMBL" id="CP009044">
    <property type="protein sequence ID" value="AII15613.1"/>
    <property type="molecule type" value="Genomic_DNA"/>
</dbReference>
<keyword evidence="1" id="KW-0614">Plasmid</keyword>
<sequence>MKLPIEILRHRLTILQEGLPLMSNSFDKFYTKEEIAKLTIAIQELESIVLKKELLEKAVAKIVDLKSSMSNEFGYPCYTLEELIENKEINKEEIQLLDGLKQFIKEIEQ</sequence>
<reference evidence="1 2" key="1">
    <citation type="journal article" date="2014" name="Genome Announc.">
        <title>Complete Genome Sequence of Campylobacter iguaniorum Strain 1485ET, Isolated from a Bearded Dragon (Pogona vitticeps).</title>
        <authorList>
            <person name="Gilbert M.J."/>
            <person name="Miller W.G."/>
            <person name="Yee E."/>
            <person name="Kik M."/>
            <person name="Wagenaar J.A."/>
            <person name="Duim B."/>
        </authorList>
    </citation>
    <scope>NUCLEOTIDE SEQUENCE [LARGE SCALE GENOMIC DNA]</scope>
    <source>
        <strain evidence="1 2">1485E</strain>
        <plasmid evidence="1">pCIG1485E</plasmid>
    </source>
</reference>
<dbReference type="AlphaFoldDB" id="A0A076FD76"/>
<proteinExistence type="predicted"/>
<name>A0A076FD76_9BACT</name>
<evidence type="ECO:0000313" key="1">
    <source>
        <dbReference type="EMBL" id="AII15613.1"/>
    </source>
</evidence>
<keyword evidence="2" id="KW-1185">Reference proteome</keyword>
<geneLocation type="plasmid" evidence="1 2">
    <name>pCIG1485E</name>
</geneLocation>
<dbReference type="Proteomes" id="UP000028486">
    <property type="component" value="Plasmid pCIG1485E"/>
</dbReference>
<dbReference type="RefSeq" id="WP_041572729.1">
    <property type="nucleotide sequence ID" value="NZ_CP009044.1"/>
</dbReference>
<organism evidence="1 2">
    <name type="scientific">Campylobacter iguaniorum</name>
    <dbReference type="NCBI Taxonomy" id="1244531"/>
    <lineage>
        <taxon>Bacteria</taxon>
        <taxon>Pseudomonadati</taxon>
        <taxon>Campylobacterota</taxon>
        <taxon>Epsilonproteobacteria</taxon>
        <taxon>Campylobacterales</taxon>
        <taxon>Campylobacteraceae</taxon>
        <taxon>Campylobacter</taxon>
    </lineage>
</organism>
<protein>
    <submittedName>
        <fullName evidence="1">Uncharacterized protein</fullName>
    </submittedName>
</protein>
<accession>A0A076FD76</accession>
<evidence type="ECO:0000313" key="2">
    <source>
        <dbReference type="Proteomes" id="UP000028486"/>
    </source>
</evidence>
<dbReference type="HOGENOM" id="CLU_2178995_0_0_7"/>
<dbReference type="KEGG" id="caj:CIG1485E_a0088"/>